<dbReference type="Gene3D" id="3.30.200.20">
    <property type="entry name" value="Phosphorylase Kinase, domain 1"/>
    <property type="match status" value="1"/>
</dbReference>
<evidence type="ECO:0000256" key="3">
    <source>
        <dbReference type="ARBA" id="ARBA00022741"/>
    </source>
</evidence>
<feature type="domain" description="Protein kinase" evidence="8">
    <location>
        <begin position="1"/>
        <end position="89"/>
    </location>
</feature>
<dbReference type="SUPFAM" id="SSF56112">
    <property type="entry name" value="Protein kinase-like (PK-like)"/>
    <property type="match status" value="1"/>
</dbReference>
<feature type="domain" description="AGC-kinase C-terminal" evidence="9">
    <location>
        <begin position="90"/>
        <end position="164"/>
    </location>
</feature>
<evidence type="ECO:0000256" key="4">
    <source>
        <dbReference type="ARBA" id="ARBA00022777"/>
    </source>
</evidence>
<evidence type="ECO:0000256" key="7">
    <source>
        <dbReference type="SAM" id="Phobius"/>
    </source>
</evidence>
<dbReference type="GO" id="GO:0004674">
    <property type="term" value="F:protein serine/threonine kinase activity"/>
    <property type="evidence" value="ECO:0007669"/>
    <property type="project" value="UniProtKB-KW"/>
</dbReference>
<sequence length="211" mass="23709">MLQVHRTGYGVEVDWWSMGVVLFTVLTGYFPFLKTTRKETVNAIVNQPLQFPSKPPLTPDARDCCHKLMAKRPDQRIASLALLKAHPWFQGFNWAACEKRQLRPPFLPTTAGGGGDKKDAKKTDSEYQDEYRAAVSFVQQANPPEKNIFGAFFDAQEVAGSDRDESESESDGDEDEVAAYERLADGLEETKATFNDSNQMLRPFFSSMSVK</sequence>
<evidence type="ECO:0000313" key="11">
    <source>
        <dbReference type="Proteomes" id="UP000051952"/>
    </source>
</evidence>
<dbReference type="PANTHER" id="PTHR24353">
    <property type="entry name" value="CYCLIC NUCLEOTIDE-DEPENDENT PROTEIN KINASE"/>
    <property type="match status" value="1"/>
</dbReference>
<name>A0A0S4KP50_BODSA</name>
<dbReference type="InterPro" id="IPR000719">
    <property type="entry name" value="Prot_kinase_dom"/>
</dbReference>
<keyword evidence="3" id="KW-0547">Nucleotide-binding</keyword>
<dbReference type="InterPro" id="IPR011009">
    <property type="entry name" value="Kinase-like_dom_sf"/>
</dbReference>
<keyword evidence="7" id="KW-0812">Transmembrane</keyword>
<keyword evidence="10" id="KW-0675">Receptor</keyword>
<evidence type="ECO:0000259" key="8">
    <source>
        <dbReference type="PROSITE" id="PS50011"/>
    </source>
</evidence>
<feature type="region of interest" description="Disordered" evidence="6">
    <location>
        <begin position="105"/>
        <end position="125"/>
    </location>
</feature>
<evidence type="ECO:0000256" key="6">
    <source>
        <dbReference type="SAM" id="MobiDB-lite"/>
    </source>
</evidence>
<keyword evidence="2" id="KW-0808">Transferase</keyword>
<evidence type="ECO:0000259" key="9">
    <source>
        <dbReference type="PROSITE" id="PS51285"/>
    </source>
</evidence>
<dbReference type="InterPro" id="IPR000961">
    <property type="entry name" value="AGC-kinase_C"/>
</dbReference>
<accession>A0A0S4KP50</accession>
<dbReference type="Gene3D" id="1.10.510.10">
    <property type="entry name" value="Transferase(Phosphotransferase) domain 1"/>
    <property type="match status" value="1"/>
</dbReference>
<feature type="compositionally biased region" description="Basic and acidic residues" evidence="6">
    <location>
        <begin position="115"/>
        <end position="125"/>
    </location>
</feature>
<protein>
    <submittedName>
        <fullName evidence="10">Blue-light receptor-like protein, putative</fullName>
    </submittedName>
</protein>
<evidence type="ECO:0000313" key="10">
    <source>
        <dbReference type="EMBL" id="CUM57941.1"/>
    </source>
</evidence>
<proteinExistence type="predicted"/>
<evidence type="ECO:0000256" key="5">
    <source>
        <dbReference type="ARBA" id="ARBA00022840"/>
    </source>
</evidence>
<dbReference type="EMBL" id="CYKH01002208">
    <property type="protein sequence ID" value="CUM57941.1"/>
    <property type="molecule type" value="Genomic_DNA"/>
</dbReference>
<gene>
    <name evidence="10" type="ORF">BSAL_45660</name>
</gene>
<feature type="transmembrane region" description="Helical" evidence="7">
    <location>
        <begin position="15"/>
        <end position="33"/>
    </location>
</feature>
<dbReference type="AlphaFoldDB" id="A0A0S4KP50"/>
<keyword evidence="7" id="KW-1133">Transmembrane helix</keyword>
<keyword evidence="1" id="KW-0723">Serine/threonine-protein kinase</keyword>
<evidence type="ECO:0000256" key="1">
    <source>
        <dbReference type="ARBA" id="ARBA00022527"/>
    </source>
</evidence>
<keyword evidence="5" id="KW-0067">ATP-binding</keyword>
<organism evidence="10 11">
    <name type="scientific">Bodo saltans</name>
    <name type="common">Flagellated protozoan</name>
    <dbReference type="NCBI Taxonomy" id="75058"/>
    <lineage>
        <taxon>Eukaryota</taxon>
        <taxon>Discoba</taxon>
        <taxon>Euglenozoa</taxon>
        <taxon>Kinetoplastea</taxon>
        <taxon>Metakinetoplastina</taxon>
        <taxon>Eubodonida</taxon>
        <taxon>Bodonidae</taxon>
        <taxon>Bodo</taxon>
    </lineage>
</organism>
<reference evidence="11" key="1">
    <citation type="submission" date="2015-09" db="EMBL/GenBank/DDBJ databases">
        <authorList>
            <consortium name="Pathogen Informatics"/>
        </authorList>
    </citation>
    <scope>NUCLEOTIDE SEQUENCE [LARGE SCALE GENOMIC DNA]</scope>
    <source>
        <strain evidence="11">Lake Konstanz</strain>
    </source>
</reference>
<dbReference type="VEuPathDB" id="TriTrypDB:BSAL_45660"/>
<keyword evidence="11" id="KW-1185">Reference proteome</keyword>
<dbReference type="PROSITE" id="PS51285">
    <property type="entry name" value="AGC_KINASE_CTER"/>
    <property type="match status" value="1"/>
</dbReference>
<dbReference type="Proteomes" id="UP000051952">
    <property type="component" value="Unassembled WGS sequence"/>
</dbReference>
<dbReference type="PROSITE" id="PS50011">
    <property type="entry name" value="PROTEIN_KINASE_DOM"/>
    <property type="match status" value="1"/>
</dbReference>
<evidence type="ECO:0000256" key="2">
    <source>
        <dbReference type="ARBA" id="ARBA00022679"/>
    </source>
</evidence>
<dbReference type="Pfam" id="PF00069">
    <property type="entry name" value="Pkinase"/>
    <property type="match status" value="1"/>
</dbReference>
<dbReference type="GO" id="GO:0005524">
    <property type="term" value="F:ATP binding"/>
    <property type="evidence" value="ECO:0007669"/>
    <property type="project" value="UniProtKB-KW"/>
</dbReference>
<keyword evidence="7" id="KW-0472">Membrane</keyword>
<dbReference type="OrthoDB" id="273274at2759"/>
<keyword evidence="4" id="KW-0418">Kinase</keyword>